<dbReference type="InterPro" id="IPR032675">
    <property type="entry name" value="LRR_dom_sf"/>
</dbReference>
<evidence type="ECO:0000313" key="3">
    <source>
        <dbReference type="Proteomes" id="UP000807115"/>
    </source>
</evidence>
<sequence>MAPLTRRRKKALAAAPRVIDKADRLSQLPPEIQAHILSFLPAQEAVRTCVLARTWRDREVWKLTRRVLVQEEDRGFVDRLLRLRLAGLMDHGPIDVCKIALDWSDDENEDDIRRWIPSVLKCHVQWLQVEFWDDEPPAPTWDVPLVSQHLTRLELRGLGFCAYRDSGSLLDLSGCPALEHLEITYCDLGHVRKVTSPSVKRLAIKRCFCKEFRRLQICFPAVVSLCLENFCDNILVLESMPQLVVAYVSIVDHDSDDDDDDDDSDDDDDEQDITKYMVLQGLAEAKHLVLLSDYNTITFTRDLKLCPTYSKLKTLVLNHYWCVSADCSALACMLEHAPVLEKLTVLVELKWLKCFKVHKRIVNVLKFLGTLNI</sequence>
<dbReference type="Proteomes" id="UP000807115">
    <property type="component" value="Chromosome 5"/>
</dbReference>
<dbReference type="EMBL" id="CM027684">
    <property type="protein sequence ID" value="KAG0529220.1"/>
    <property type="molecule type" value="Genomic_DNA"/>
</dbReference>
<organism evidence="2 3">
    <name type="scientific">Sorghum bicolor</name>
    <name type="common">Sorghum</name>
    <name type="synonym">Sorghum vulgare</name>
    <dbReference type="NCBI Taxonomy" id="4558"/>
    <lineage>
        <taxon>Eukaryota</taxon>
        <taxon>Viridiplantae</taxon>
        <taxon>Streptophyta</taxon>
        <taxon>Embryophyta</taxon>
        <taxon>Tracheophyta</taxon>
        <taxon>Spermatophyta</taxon>
        <taxon>Magnoliopsida</taxon>
        <taxon>Liliopsida</taxon>
        <taxon>Poales</taxon>
        <taxon>Poaceae</taxon>
        <taxon>PACMAD clade</taxon>
        <taxon>Panicoideae</taxon>
        <taxon>Andropogonodae</taxon>
        <taxon>Andropogoneae</taxon>
        <taxon>Sorghinae</taxon>
        <taxon>Sorghum</taxon>
    </lineage>
</organism>
<comment type="caution">
    <text evidence="2">The sequence shown here is derived from an EMBL/GenBank/DDBJ whole genome shotgun (WGS) entry which is preliminary data.</text>
</comment>
<evidence type="ECO:0000313" key="2">
    <source>
        <dbReference type="EMBL" id="KAG0529220.1"/>
    </source>
</evidence>
<dbReference type="InterPro" id="IPR036047">
    <property type="entry name" value="F-box-like_dom_sf"/>
</dbReference>
<dbReference type="InterPro" id="IPR053197">
    <property type="entry name" value="F-box_SCFL_complex_component"/>
</dbReference>
<dbReference type="PANTHER" id="PTHR34223">
    <property type="entry name" value="OS11G0201299 PROTEIN"/>
    <property type="match status" value="1"/>
</dbReference>
<reference evidence="2" key="2">
    <citation type="submission" date="2020-10" db="EMBL/GenBank/DDBJ databases">
        <authorList>
            <person name="Cooper E.A."/>
            <person name="Brenton Z.W."/>
            <person name="Flinn B.S."/>
            <person name="Jenkins J."/>
            <person name="Shu S."/>
            <person name="Flowers D."/>
            <person name="Luo F."/>
            <person name="Wang Y."/>
            <person name="Xia P."/>
            <person name="Barry K."/>
            <person name="Daum C."/>
            <person name="Lipzen A."/>
            <person name="Yoshinaga Y."/>
            <person name="Schmutz J."/>
            <person name="Saski C."/>
            <person name="Vermerris W."/>
            <person name="Kresovich S."/>
        </authorList>
    </citation>
    <scope>NUCLEOTIDE SEQUENCE</scope>
</reference>
<protein>
    <recommendedName>
        <fullName evidence="1">F-box domain-containing protein</fullName>
    </recommendedName>
</protein>
<evidence type="ECO:0000259" key="1">
    <source>
        <dbReference type="Pfam" id="PF00646"/>
    </source>
</evidence>
<gene>
    <name evidence="2" type="ORF">BDA96_05G079300</name>
</gene>
<feature type="non-terminal residue" evidence="2">
    <location>
        <position position="373"/>
    </location>
</feature>
<reference evidence="2" key="1">
    <citation type="journal article" date="2019" name="BMC Genomics">
        <title>A new reference genome for Sorghum bicolor reveals high levels of sequence similarity between sweet and grain genotypes: implications for the genetics of sugar metabolism.</title>
        <authorList>
            <person name="Cooper E.A."/>
            <person name="Brenton Z.W."/>
            <person name="Flinn B.S."/>
            <person name="Jenkins J."/>
            <person name="Shu S."/>
            <person name="Flowers D."/>
            <person name="Luo F."/>
            <person name="Wang Y."/>
            <person name="Xia P."/>
            <person name="Barry K."/>
            <person name="Daum C."/>
            <person name="Lipzen A."/>
            <person name="Yoshinaga Y."/>
            <person name="Schmutz J."/>
            <person name="Saski C."/>
            <person name="Vermerris W."/>
            <person name="Kresovich S."/>
        </authorList>
    </citation>
    <scope>NUCLEOTIDE SEQUENCE</scope>
</reference>
<dbReference type="InterPro" id="IPR001810">
    <property type="entry name" value="F-box_dom"/>
</dbReference>
<feature type="domain" description="F-box" evidence="1">
    <location>
        <begin position="25"/>
        <end position="57"/>
    </location>
</feature>
<accession>A0A921QY21</accession>
<dbReference type="Gene3D" id="3.80.10.10">
    <property type="entry name" value="Ribonuclease Inhibitor"/>
    <property type="match status" value="1"/>
</dbReference>
<dbReference type="Gene3D" id="1.20.1280.50">
    <property type="match status" value="1"/>
</dbReference>
<dbReference type="Pfam" id="PF00646">
    <property type="entry name" value="F-box"/>
    <property type="match status" value="1"/>
</dbReference>
<name>A0A921QY21_SORBI</name>
<dbReference type="PANTHER" id="PTHR34223:SF22">
    <property type="entry name" value="OS11G0208300 PROTEIN"/>
    <property type="match status" value="1"/>
</dbReference>
<proteinExistence type="predicted"/>
<dbReference type="SUPFAM" id="SSF52047">
    <property type="entry name" value="RNI-like"/>
    <property type="match status" value="1"/>
</dbReference>
<dbReference type="SUPFAM" id="SSF81383">
    <property type="entry name" value="F-box domain"/>
    <property type="match status" value="1"/>
</dbReference>
<dbReference type="AlphaFoldDB" id="A0A921QY21"/>